<feature type="transmembrane region" description="Helical" evidence="9">
    <location>
        <begin position="256"/>
        <end position="274"/>
    </location>
</feature>
<keyword evidence="3 9" id="KW-0813">Transport</keyword>
<keyword evidence="7 9" id="KW-0472">Membrane</keyword>
<dbReference type="PANTHER" id="PTHR30151:SF0">
    <property type="entry name" value="ABC TRANSPORTER PERMEASE PROTEIN MJ0413-RELATED"/>
    <property type="match status" value="1"/>
</dbReference>
<dbReference type="InterPro" id="IPR000515">
    <property type="entry name" value="MetI-like"/>
</dbReference>
<evidence type="ECO:0000256" key="6">
    <source>
        <dbReference type="ARBA" id="ARBA00022989"/>
    </source>
</evidence>
<dbReference type="AlphaFoldDB" id="A0AAW9DVI0"/>
<feature type="transmembrane region" description="Helical" evidence="9">
    <location>
        <begin position="135"/>
        <end position="154"/>
    </location>
</feature>
<feature type="transmembrane region" description="Helical" evidence="9">
    <location>
        <begin position="101"/>
        <end position="123"/>
    </location>
</feature>
<dbReference type="GO" id="GO:0042918">
    <property type="term" value="P:alkanesulfonate transmembrane transport"/>
    <property type="evidence" value="ECO:0007669"/>
    <property type="project" value="UniProtKB-ARBA"/>
</dbReference>
<evidence type="ECO:0000313" key="12">
    <source>
        <dbReference type="EMBL" id="MDX5932524.1"/>
    </source>
</evidence>
<keyword evidence="4" id="KW-1003">Cell membrane</keyword>
<keyword evidence="5 9" id="KW-0812">Transmembrane</keyword>
<feature type="transmembrane region" description="Helical" evidence="9">
    <location>
        <begin position="42"/>
        <end position="60"/>
    </location>
</feature>
<keyword evidence="6 9" id="KW-1133">Transmembrane helix</keyword>
<dbReference type="Gene3D" id="1.10.3720.10">
    <property type="entry name" value="MetI-like"/>
    <property type="match status" value="1"/>
</dbReference>
<dbReference type="CDD" id="cd06261">
    <property type="entry name" value="TM_PBP2"/>
    <property type="match status" value="1"/>
</dbReference>
<sequence length="286" mass="31771">MAGLTDDLTDDMADPAPPAAERYKPIRPPIWVVRGSLDRRRYLGMATASFLGLLCLWWVVAASGSVNPLFLPGPVAVVRALIDWWQTGNLVNDIGISVYRVMAGFALSAIMAVPLGLYIGAYQPVRALFEPMMEFARYLPAVAFVPLVLLWFGLGESSKIALIWIGTFFQMVLMISEDANRVPMAQIEAARTLGATNREIMRLVLLRSAMPAMLDTLRITLGFAWTYLVVAELIAANSGLGYAILRAQRFLQTDKIFVGIILIGLIGLLTDQVLRRLHRFMFPWLQ</sequence>
<feature type="transmembrane region" description="Helical" evidence="9">
    <location>
        <begin position="217"/>
        <end position="236"/>
    </location>
</feature>
<reference evidence="12 13" key="1">
    <citation type="submission" date="2023-11" db="EMBL/GenBank/DDBJ databases">
        <title>MicrobeMod: A computational toolkit for identifying prokaryotic methylation and restriction-modification with nanopore sequencing.</title>
        <authorList>
            <person name="Crits-Christoph A."/>
            <person name="Kang S.C."/>
            <person name="Lee H."/>
            <person name="Ostrov N."/>
        </authorList>
    </citation>
    <scope>NUCLEOTIDE SEQUENCE [LARGE SCALE GENOMIC DNA]</scope>
    <source>
        <strain evidence="12 13">DSMZ 700</strain>
    </source>
</reference>
<comment type="caution">
    <text evidence="12">The sequence shown here is derived from an EMBL/GenBank/DDBJ whole genome shotgun (WGS) entry which is preliminary data.</text>
</comment>
<evidence type="ECO:0000256" key="9">
    <source>
        <dbReference type="RuleBase" id="RU363032"/>
    </source>
</evidence>
<gene>
    <name evidence="12" type="ORF">SIL87_17340</name>
</gene>
<evidence type="ECO:0000313" key="13">
    <source>
        <dbReference type="Proteomes" id="UP001279553"/>
    </source>
</evidence>
<dbReference type="PROSITE" id="PS50928">
    <property type="entry name" value="ABC_TM1"/>
    <property type="match status" value="1"/>
</dbReference>
<accession>A0AAW9DVI0</accession>
<evidence type="ECO:0000256" key="7">
    <source>
        <dbReference type="ARBA" id="ARBA00023136"/>
    </source>
</evidence>
<evidence type="ECO:0000256" key="4">
    <source>
        <dbReference type="ARBA" id="ARBA00022475"/>
    </source>
</evidence>
<protein>
    <submittedName>
        <fullName evidence="12">ABC transporter permease</fullName>
    </submittedName>
</protein>
<dbReference type="Proteomes" id="UP001279553">
    <property type="component" value="Unassembled WGS sequence"/>
</dbReference>
<evidence type="ECO:0000256" key="8">
    <source>
        <dbReference type="ARBA" id="ARBA00056719"/>
    </source>
</evidence>
<evidence type="ECO:0000256" key="10">
    <source>
        <dbReference type="SAM" id="MobiDB-lite"/>
    </source>
</evidence>
<dbReference type="FunFam" id="1.10.3720.10:FF:000003">
    <property type="entry name" value="Aliphatic sulfonate ABC transporter permease"/>
    <property type="match status" value="1"/>
</dbReference>
<evidence type="ECO:0000256" key="2">
    <source>
        <dbReference type="ARBA" id="ARBA00009306"/>
    </source>
</evidence>
<comment type="subcellular location">
    <subcellularLocation>
        <location evidence="1 9">Cell membrane</location>
        <topology evidence="1 9">Multi-pass membrane protein</topology>
    </subcellularLocation>
</comment>
<proteinExistence type="inferred from homology"/>
<dbReference type="EMBL" id="JAWXYB010000018">
    <property type="protein sequence ID" value="MDX5932524.1"/>
    <property type="molecule type" value="Genomic_DNA"/>
</dbReference>
<keyword evidence="13" id="KW-1185">Reference proteome</keyword>
<feature type="region of interest" description="Disordered" evidence="10">
    <location>
        <begin position="1"/>
        <end position="21"/>
    </location>
</feature>
<dbReference type="SUPFAM" id="SSF161098">
    <property type="entry name" value="MetI-like"/>
    <property type="match status" value="1"/>
</dbReference>
<evidence type="ECO:0000256" key="5">
    <source>
        <dbReference type="ARBA" id="ARBA00022692"/>
    </source>
</evidence>
<evidence type="ECO:0000256" key="3">
    <source>
        <dbReference type="ARBA" id="ARBA00022448"/>
    </source>
</evidence>
<evidence type="ECO:0000259" key="11">
    <source>
        <dbReference type="PROSITE" id="PS50928"/>
    </source>
</evidence>
<evidence type="ECO:0000256" key="1">
    <source>
        <dbReference type="ARBA" id="ARBA00004651"/>
    </source>
</evidence>
<organism evidence="12 13">
    <name type="scientific">Acidiphilium acidophilum</name>
    <name type="common">Thiobacillus acidophilus</name>
    <dbReference type="NCBI Taxonomy" id="76588"/>
    <lineage>
        <taxon>Bacteria</taxon>
        <taxon>Pseudomonadati</taxon>
        <taxon>Pseudomonadota</taxon>
        <taxon>Alphaproteobacteria</taxon>
        <taxon>Acetobacterales</taxon>
        <taxon>Acidocellaceae</taxon>
        <taxon>Acidiphilium</taxon>
    </lineage>
</organism>
<dbReference type="InterPro" id="IPR035906">
    <property type="entry name" value="MetI-like_sf"/>
</dbReference>
<dbReference type="PANTHER" id="PTHR30151">
    <property type="entry name" value="ALKANE SULFONATE ABC TRANSPORTER-RELATED, MEMBRANE SUBUNIT"/>
    <property type="match status" value="1"/>
</dbReference>
<name>A0AAW9DVI0_ACIAO</name>
<dbReference type="Pfam" id="PF00528">
    <property type="entry name" value="BPD_transp_1"/>
    <property type="match status" value="1"/>
</dbReference>
<dbReference type="RefSeq" id="WP_319615379.1">
    <property type="nucleotide sequence ID" value="NZ_JAWXYB010000018.1"/>
</dbReference>
<comment type="similarity">
    <text evidence="2 9">Belongs to the binding-protein-dependent transport system permease family.</text>
</comment>
<dbReference type="GO" id="GO:0005886">
    <property type="term" value="C:plasma membrane"/>
    <property type="evidence" value="ECO:0007669"/>
    <property type="project" value="UniProtKB-SubCell"/>
</dbReference>
<feature type="domain" description="ABC transmembrane type-1" evidence="11">
    <location>
        <begin position="94"/>
        <end position="274"/>
    </location>
</feature>
<comment type="function">
    <text evidence="8">Probably part of an ABC transporter complex. Probably responsible for the translocation of the substrate across the membrane.</text>
</comment>